<feature type="compositionally biased region" description="Polar residues" evidence="7">
    <location>
        <begin position="9"/>
        <end position="20"/>
    </location>
</feature>
<dbReference type="InterPro" id="IPR051059">
    <property type="entry name" value="VerF-like"/>
</dbReference>
<keyword evidence="4" id="KW-0863">Zinc-finger</keyword>
<dbReference type="EMBL" id="JAQIZZ010000007">
    <property type="protein sequence ID" value="KAJ5533543.1"/>
    <property type="molecule type" value="Genomic_DNA"/>
</dbReference>
<dbReference type="AlphaFoldDB" id="A0AAD6CR61"/>
<dbReference type="Proteomes" id="UP001220324">
    <property type="component" value="Unassembled WGS sequence"/>
</dbReference>
<dbReference type="GO" id="GO:0005634">
    <property type="term" value="C:nucleus"/>
    <property type="evidence" value="ECO:0007669"/>
    <property type="project" value="UniProtKB-SubCell"/>
</dbReference>
<dbReference type="GO" id="GO:0008270">
    <property type="term" value="F:zinc ion binding"/>
    <property type="evidence" value="ECO:0007669"/>
    <property type="project" value="UniProtKB-KW"/>
</dbReference>
<gene>
    <name evidence="8" type="ORF">N7494_010095</name>
</gene>
<evidence type="ECO:0000256" key="3">
    <source>
        <dbReference type="ARBA" id="ARBA00022737"/>
    </source>
</evidence>
<accession>A0AAD6CR61</accession>
<dbReference type="PANTHER" id="PTHR40626">
    <property type="entry name" value="MIP31509P"/>
    <property type="match status" value="1"/>
</dbReference>
<dbReference type="GO" id="GO:0000785">
    <property type="term" value="C:chromatin"/>
    <property type="evidence" value="ECO:0007669"/>
    <property type="project" value="TreeGrafter"/>
</dbReference>
<keyword evidence="5" id="KW-0862">Zinc</keyword>
<comment type="caution">
    <text evidence="8">The sequence shown here is derived from an EMBL/GenBank/DDBJ whole genome shotgun (WGS) entry which is preliminary data.</text>
</comment>
<dbReference type="GO" id="GO:0000981">
    <property type="term" value="F:DNA-binding transcription factor activity, RNA polymerase II-specific"/>
    <property type="evidence" value="ECO:0007669"/>
    <property type="project" value="InterPro"/>
</dbReference>
<organism evidence="8 9">
    <name type="scientific">Penicillium frequentans</name>
    <dbReference type="NCBI Taxonomy" id="3151616"/>
    <lineage>
        <taxon>Eukaryota</taxon>
        <taxon>Fungi</taxon>
        <taxon>Dikarya</taxon>
        <taxon>Ascomycota</taxon>
        <taxon>Pezizomycotina</taxon>
        <taxon>Eurotiomycetes</taxon>
        <taxon>Eurotiomycetidae</taxon>
        <taxon>Eurotiales</taxon>
        <taxon>Aspergillaceae</taxon>
        <taxon>Penicillium</taxon>
    </lineage>
</organism>
<evidence type="ECO:0000313" key="8">
    <source>
        <dbReference type="EMBL" id="KAJ5533543.1"/>
    </source>
</evidence>
<keyword evidence="6" id="KW-0539">Nucleus</keyword>
<evidence type="ECO:0000256" key="2">
    <source>
        <dbReference type="ARBA" id="ARBA00022723"/>
    </source>
</evidence>
<comment type="subcellular location">
    <subcellularLocation>
        <location evidence="1">Nucleus</location>
    </subcellularLocation>
</comment>
<sequence length="590" mass="66851">MDEAFDNYNMLSDPTSLQTTPGPTGTIAQPQLPAISYGSGMTTGLRNIFQETSRQITEDPRPLPNGQSEQYLRGTDLTEEDRDILISEDYAHVPRPSNEIYESIYALYADVSRSSPEACLPNLPSLDILHACTQLYFEHFHSGFPILHQAAVGSQYSRLSTRAKVFTDLVKIVRVALLRKLNYALTMQNDLELAQTTLLFNISLLFGGSREGLMHLQYQRNVLVTMCRPLLVPGILFAKSWMLSNASIPNEDWSRWVVTESWKRVVYFTWELKVMECCQLIFLDLPTIIAVSDLHECPGILSLLKMDVIDHERTDRLSDPALWISTVSVYVADRQASQQQSLQLLSDTHTIPSHRNVNSTESVHVPRLEDDTVDTILSSFQHAATQRRHGSPICLIVAKLSLILRVLRFIKYRPLYLSSGWMAQTEEVRAARQHIAELLHAKPRKARQGLLNAAQLFRIIRSQRQYDPFDSFVLLMVVLYIWNYDRYVVSHSSLNGGNEETLRIDQNIDADLQEEWIAGTKRKQLHISGIGVLNGQDSMSRILKEAMRILNHDTAWSRQADAIKHSLHQLLKGGAPSFADVEATTNETVA</sequence>
<keyword evidence="9" id="KW-1185">Reference proteome</keyword>
<dbReference type="GO" id="GO:0000978">
    <property type="term" value="F:RNA polymerase II cis-regulatory region sequence-specific DNA binding"/>
    <property type="evidence" value="ECO:0007669"/>
    <property type="project" value="InterPro"/>
</dbReference>
<name>A0AAD6CR61_9EURO</name>
<reference evidence="8 9" key="1">
    <citation type="journal article" date="2023" name="IMA Fungus">
        <title>Comparative genomic study of the Penicillium genus elucidates a diverse pangenome and 15 lateral gene transfer events.</title>
        <authorList>
            <person name="Petersen C."/>
            <person name="Sorensen T."/>
            <person name="Nielsen M.R."/>
            <person name="Sondergaard T.E."/>
            <person name="Sorensen J.L."/>
            <person name="Fitzpatrick D.A."/>
            <person name="Frisvad J.C."/>
            <person name="Nielsen K.L."/>
        </authorList>
    </citation>
    <scope>NUCLEOTIDE SEQUENCE [LARGE SCALE GENOMIC DNA]</scope>
    <source>
        <strain evidence="8 9">IBT 35679</strain>
    </source>
</reference>
<evidence type="ECO:0000256" key="5">
    <source>
        <dbReference type="ARBA" id="ARBA00022833"/>
    </source>
</evidence>
<keyword evidence="2" id="KW-0479">Metal-binding</keyword>
<evidence type="ECO:0000313" key="9">
    <source>
        <dbReference type="Proteomes" id="UP001220324"/>
    </source>
</evidence>
<protein>
    <recommendedName>
        <fullName evidence="10">Transcription factor domain-containing protein</fullName>
    </recommendedName>
</protein>
<evidence type="ECO:0008006" key="10">
    <source>
        <dbReference type="Google" id="ProtNLM"/>
    </source>
</evidence>
<proteinExistence type="predicted"/>
<evidence type="ECO:0000256" key="7">
    <source>
        <dbReference type="SAM" id="MobiDB-lite"/>
    </source>
</evidence>
<feature type="region of interest" description="Disordered" evidence="7">
    <location>
        <begin position="1"/>
        <end position="20"/>
    </location>
</feature>
<evidence type="ECO:0000256" key="4">
    <source>
        <dbReference type="ARBA" id="ARBA00022771"/>
    </source>
</evidence>
<evidence type="ECO:0000256" key="1">
    <source>
        <dbReference type="ARBA" id="ARBA00004123"/>
    </source>
</evidence>
<evidence type="ECO:0000256" key="6">
    <source>
        <dbReference type="ARBA" id="ARBA00023242"/>
    </source>
</evidence>
<dbReference type="PANTHER" id="PTHR40626:SF11">
    <property type="entry name" value="ZINC FINGER PROTEIN YPR022C"/>
    <property type="match status" value="1"/>
</dbReference>
<keyword evidence="3" id="KW-0677">Repeat</keyword>